<dbReference type="GO" id="GO:0015074">
    <property type="term" value="P:DNA integration"/>
    <property type="evidence" value="ECO:0007669"/>
    <property type="project" value="InterPro"/>
</dbReference>
<dbReference type="SUPFAM" id="SSF53098">
    <property type="entry name" value="Ribonuclease H-like"/>
    <property type="match status" value="1"/>
</dbReference>
<dbReference type="InterPro" id="IPR001584">
    <property type="entry name" value="Integrase_cat-core"/>
</dbReference>
<dbReference type="PANTHER" id="PTHR41694">
    <property type="entry name" value="ENDOGENOUS RETROVIRUS GROUP K MEMBER POL PROTEIN"/>
    <property type="match status" value="1"/>
</dbReference>
<keyword evidence="1" id="KW-0808">Transferase</keyword>
<dbReference type="Gene3D" id="3.30.420.10">
    <property type="entry name" value="Ribonuclease H-like superfamily/Ribonuclease H"/>
    <property type="match status" value="1"/>
</dbReference>
<feature type="domain" description="Integrase catalytic" evidence="7">
    <location>
        <begin position="1"/>
        <end position="72"/>
    </location>
</feature>
<evidence type="ECO:0000259" key="7">
    <source>
        <dbReference type="PROSITE" id="PS50994"/>
    </source>
</evidence>
<evidence type="ECO:0000313" key="9">
    <source>
        <dbReference type="Proteomes" id="UP000555649"/>
    </source>
</evidence>
<keyword evidence="6" id="KW-0695">RNA-directed DNA polymerase</keyword>
<protein>
    <submittedName>
        <fullName evidence="8">POK19 protein</fullName>
    </submittedName>
</protein>
<sequence>IQHITGIPHSPTGQAIIERAHQTLKSLLLKQKEGETGQAPTERLAKALYVLNYLRLAGDRDDPPMIIHSSVLKSGIDKNNEKILVQYKDLKSGEWKGP</sequence>
<dbReference type="InterPro" id="IPR036397">
    <property type="entry name" value="RNaseH_sf"/>
</dbReference>
<evidence type="ECO:0000256" key="4">
    <source>
        <dbReference type="ARBA" id="ARBA00022759"/>
    </source>
</evidence>
<comment type="caution">
    <text evidence="8">The sequence shown here is derived from an EMBL/GenBank/DDBJ whole genome shotgun (WGS) entry which is preliminary data.</text>
</comment>
<dbReference type="InterPro" id="IPR012337">
    <property type="entry name" value="RNaseH-like_sf"/>
</dbReference>
<reference evidence="8 9" key="1">
    <citation type="submission" date="2019-09" db="EMBL/GenBank/DDBJ databases">
        <title>Bird 10,000 Genomes (B10K) Project - Family phase.</title>
        <authorList>
            <person name="Zhang G."/>
        </authorList>
    </citation>
    <scope>NUCLEOTIDE SEQUENCE [LARGE SCALE GENOMIC DNA]</scope>
    <source>
        <strain evidence="8">B10K-DU-005-78</strain>
        <tissue evidence="8">Mixed tissue sample</tissue>
    </source>
</reference>
<keyword evidence="4" id="KW-0255">Endonuclease</keyword>
<feature type="non-terminal residue" evidence="8">
    <location>
        <position position="98"/>
    </location>
</feature>
<dbReference type="PROSITE" id="PS50994">
    <property type="entry name" value="INTEGRASE"/>
    <property type="match status" value="1"/>
</dbReference>
<accession>A0A7L0G5M4</accession>
<dbReference type="GO" id="GO:0035613">
    <property type="term" value="F:RNA stem-loop binding"/>
    <property type="evidence" value="ECO:0007669"/>
    <property type="project" value="TreeGrafter"/>
</dbReference>
<dbReference type="EMBL" id="VXAJ01000034">
    <property type="protein sequence ID" value="NXK03207.1"/>
    <property type="molecule type" value="Genomic_DNA"/>
</dbReference>
<evidence type="ECO:0000313" key="8">
    <source>
        <dbReference type="EMBL" id="NXK03207.1"/>
    </source>
</evidence>
<keyword evidence="9" id="KW-1185">Reference proteome</keyword>
<dbReference type="GO" id="GO:0004519">
    <property type="term" value="F:endonuclease activity"/>
    <property type="evidence" value="ECO:0007669"/>
    <property type="project" value="UniProtKB-KW"/>
</dbReference>
<dbReference type="GO" id="GO:0016787">
    <property type="term" value="F:hydrolase activity"/>
    <property type="evidence" value="ECO:0007669"/>
    <property type="project" value="UniProtKB-KW"/>
</dbReference>
<dbReference type="GO" id="GO:0003964">
    <property type="term" value="F:RNA-directed DNA polymerase activity"/>
    <property type="evidence" value="ECO:0007669"/>
    <property type="project" value="UniProtKB-KW"/>
</dbReference>
<dbReference type="AlphaFoldDB" id="A0A7L0G5M4"/>
<feature type="non-terminal residue" evidence="8">
    <location>
        <position position="1"/>
    </location>
</feature>
<gene>
    <name evidence="8" type="primary">Ervk19</name>
    <name evidence="8" type="ORF">HERCAC_R15587</name>
</gene>
<evidence type="ECO:0000256" key="1">
    <source>
        <dbReference type="ARBA" id="ARBA00022679"/>
    </source>
</evidence>
<dbReference type="Proteomes" id="UP000555649">
    <property type="component" value="Unassembled WGS sequence"/>
</dbReference>
<dbReference type="PANTHER" id="PTHR41694:SF3">
    <property type="entry name" value="RNA-DIRECTED DNA POLYMERASE-RELATED"/>
    <property type="match status" value="1"/>
</dbReference>
<evidence type="ECO:0000256" key="3">
    <source>
        <dbReference type="ARBA" id="ARBA00022722"/>
    </source>
</evidence>
<evidence type="ECO:0000256" key="2">
    <source>
        <dbReference type="ARBA" id="ARBA00022695"/>
    </source>
</evidence>
<organism evidence="8 9">
    <name type="scientific">Herpetotheres cachinnans</name>
    <name type="common">Laughing falcon</name>
    <name type="synonym">Falco cachinnans</name>
    <dbReference type="NCBI Taxonomy" id="56343"/>
    <lineage>
        <taxon>Eukaryota</taxon>
        <taxon>Metazoa</taxon>
        <taxon>Chordata</taxon>
        <taxon>Craniata</taxon>
        <taxon>Vertebrata</taxon>
        <taxon>Euteleostomi</taxon>
        <taxon>Archelosauria</taxon>
        <taxon>Archosauria</taxon>
        <taxon>Dinosauria</taxon>
        <taxon>Saurischia</taxon>
        <taxon>Theropoda</taxon>
        <taxon>Coelurosauria</taxon>
        <taxon>Aves</taxon>
        <taxon>Neognathae</taxon>
        <taxon>Neoaves</taxon>
        <taxon>Telluraves</taxon>
        <taxon>Australaves</taxon>
        <taxon>Falconiformes</taxon>
        <taxon>Falconidae</taxon>
        <taxon>Herpetotheres</taxon>
    </lineage>
</organism>
<keyword evidence="3" id="KW-0540">Nuclease</keyword>
<keyword evidence="2" id="KW-0548">Nucleotidyltransferase</keyword>
<evidence type="ECO:0000256" key="5">
    <source>
        <dbReference type="ARBA" id="ARBA00022801"/>
    </source>
</evidence>
<name>A0A7L0G5M4_HERCA</name>
<evidence type="ECO:0000256" key="6">
    <source>
        <dbReference type="ARBA" id="ARBA00022918"/>
    </source>
</evidence>
<proteinExistence type="predicted"/>
<keyword evidence="5" id="KW-0378">Hydrolase</keyword>